<dbReference type="PANTHER" id="PTHR45527:SF1">
    <property type="entry name" value="FATTY ACID SYNTHASE"/>
    <property type="match status" value="1"/>
</dbReference>
<dbReference type="Proteomes" id="UP000470951">
    <property type="component" value="Unassembled WGS sequence"/>
</dbReference>
<dbReference type="SUPFAM" id="SSF47336">
    <property type="entry name" value="ACP-like"/>
    <property type="match status" value="1"/>
</dbReference>
<dbReference type="EMBL" id="JAAGMS010000398">
    <property type="protein sequence ID" value="NEC03384.1"/>
    <property type="molecule type" value="Genomic_DNA"/>
</dbReference>
<dbReference type="PROSITE" id="PS00012">
    <property type="entry name" value="PHOSPHOPANTETHEINE"/>
    <property type="match status" value="1"/>
</dbReference>
<name>A0A6G3SKQ1_STRAQ</name>
<dbReference type="Gene3D" id="1.10.1200.10">
    <property type="entry name" value="ACP-like"/>
    <property type="match status" value="1"/>
</dbReference>
<comment type="caution">
    <text evidence="4">The sequence shown here is derived from an EMBL/GenBank/DDBJ whole genome shotgun (WGS) entry which is preliminary data.</text>
</comment>
<evidence type="ECO:0000256" key="1">
    <source>
        <dbReference type="ARBA" id="ARBA00022450"/>
    </source>
</evidence>
<dbReference type="Pfam" id="PF00550">
    <property type="entry name" value="PP-binding"/>
    <property type="match status" value="1"/>
</dbReference>
<dbReference type="InterPro" id="IPR036736">
    <property type="entry name" value="ACP-like_sf"/>
</dbReference>
<dbReference type="GO" id="GO:0044550">
    <property type="term" value="P:secondary metabolite biosynthetic process"/>
    <property type="evidence" value="ECO:0007669"/>
    <property type="project" value="TreeGrafter"/>
</dbReference>
<evidence type="ECO:0000313" key="6">
    <source>
        <dbReference type="Proteomes" id="UP000470951"/>
    </source>
</evidence>
<dbReference type="GO" id="GO:0043041">
    <property type="term" value="P:amino acid activation for nonribosomal peptide biosynthetic process"/>
    <property type="evidence" value="ECO:0007669"/>
    <property type="project" value="TreeGrafter"/>
</dbReference>
<dbReference type="PANTHER" id="PTHR45527">
    <property type="entry name" value="NONRIBOSOMAL PEPTIDE SYNTHETASE"/>
    <property type="match status" value="1"/>
</dbReference>
<reference evidence="4 6" key="1">
    <citation type="submission" date="2020-01" db="EMBL/GenBank/DDBJ databases">
        <title>Insect and environment-associated Actinomycetes.</title>
        <authorList>
            <person name="Currrie C."/>
            <person name="Chevrette M."/>
            <person name="Carlson C."/>
            <person name="Stubbendieck R."/>
            <person name="Wendt-Pienkowski E."/>
        </authorList>
    </citation>
    <scope>NUCLEOTIDE SEQUENCE</scope>
    <source>
        <strain evidence="4">SID505</strain>
        <strain evidence="5 6">SID7903</strain>
    </source>
</reference>
<evidence type="ECO:0000259" key="3">
    <source>
        <dbReference type="PROSITE" id="PS50075"/>
    </source>
</evidence>
<evidence type="ECO:0000256" key="2">
    <source>
        <dbReference type="ARBA" id="ARBA00022553"/>
    </source>
</evidence>
<dbReference type="InterPro" id="IPR009081">
    <property type="entry name" value="PP-bd_ACP"/>
</dbReference>
<organism evidence="4">
    <name type="scientific">Streptomyces anulatus</name>
    <name type="common">Streptomyces chrysomallus</name>
    <dbReference type="NCBI Taxonomy" id="1892"/>
    <lineage>
        <taxon>Bacteria</taxon>
        <taxon>Bacillati</taxon>
        <taxon>Actinomycetota</taxon>
        <taxon>Actinomycetes</taxon>
        <taxon>Kitasatosporales</taxon>
        <taxon>Streptomycetaceae</taxon>
        <taxon>Streptomyces</taxon>
    </lineage>
</organism>
<dbReference type="GO" id="GO:0031177">
    <property type="term" value="F:phosphopantetheine binding"/>
    <property type="evidence" value="ECO:0007669"/>
    <property type="project" value="TreeGrafter"/>
</dbReference>
<protein>
    <submittedName>
        <fullName evidence="4">Acyl carrier protein</fullName>
    </submittedName>
</protein>
<dbReference type="GO" id="GO:0005829">
    <property type="term" value="C:cytosol"/>
    <property type="evidence" value="ECO:0007669"/>
    <property type="project" value="TreeGrafter"/>
</dbReference>
<dbReference type="RefSeq" id="WP_047175457.1">
    <property type="nucleotide sequence ID" value="NZ_CBDRIV010000002.1"/>
</dbReference>
<evidence type="ECO:0000313" key="4">
    <source>
        <dbReference type="EMBL" id="NEB83245.1"/>
    </source>
</evidence>
<evidence type="ECO:0000313" key="5">
    <source>
        <dbReference type="EMBL" id="NEC03384.1"/>
    </source>
</evidence>
<keyword evidence="1" id="KW-0596">Phosphopantetheine</keyword>
<feature type="domain" description="Carrier" evidence="3">
    <location>
        <begin position="5"/>
        <end position="78"/>
    </location>
</feature>
<accession>A0A6G3SKQ1</accession>
<dbReference type="AlphaFoldDB" id="A0A6G3SKQ1"/>
<dbReference type="InterPro" id="IPR006162">
    <property type="entry name" value="Ppantetheine_attach_site"/>
</dbReference>
<dbReference type="EMBL" id="JAAGMK010000091">
    <property type="protein sequence ID" value="NEB83245.1"/>
    <property type="molecule type" value="Genomic_DNA"/>
</dbReference>
<gene>
    <name evidence="4" type="ORF">G3I43_03445</name>
    <name evidence="5" type="ORF">G3I58_36205</name>
</gene>
<dbReference type="PROSITE" id="PS50075">
    <property type="entry name" value="CARRIER"/>
    <property type="match status" value="1"/>
</dbReference>
<keyword evidence="2" id="KW-0597">Phosphoprotein</keyword>
<proteinExistence type="predicted"/>
<sequence length="78" mass="8312">MTQHALPTPTTAVVLEIIAEILVVPQVTPDDNFYDFGGSSLQAMRICARLNKDWGVHAAPDALFEADTLGDFAAVLAA</sequence>